<dbReference type="EC" id="1.14.13.-" evidence="4"/>
<dbReference type="PANTHER" id="PTHR10566:SF113">
    <property type="entry name" value="PROTEIN ACTIVITY OF BC1 COMPLEX KINASE 7, CHLOROPLASTIC"/>
    <property type="match status" value="1"/>
</dbReference>
<dbReference type="RefSeq" id="WP_036528752.1">
    <property type="nucleotide sequence ID" value="NZ_JFYZ01000034.1"/>
</dbReference>
<dbReference type="eggNOG" id="COG0661">
    <property type="taxonomic scope" value="Bacteria"/>
</dbReference>
<gene>
    <name evidence="4" type="ORF">BV97_04420</name>
</gene>
<dbReference type="AlphaFoldDB" id="A0A031JPL2"/>
<feature type="domain" description="ABC1 atypical kinase-like" evidence="3">
    <location>
        <begin position="88"/>
        <end position="332"/>
    </location>
</feature>
<dbReference type="PANTHER" id="PTHR10566">
    <property type="entry name" value="CHAPERONE-ACTIVITY OF BC1 COMPLEX CABC1 -RELATED"/>
    <property type="match status" value="1"/>
</dbReference>
<dbReference type="InterPro" id="IPR050154">
    <property type="entry name" value="UbiB_kinase"/>
</dbReference>
<feature type="transmembrane region" description="Helical" evidence="2">
    <location>
        <begin position="479"/>
        <end position="500"/>
    </location>
</feature>
<keyword evidence="4" id="KW-0560">Oxidoreductase</keyword>
<dbReference type="InterPro" id="IPR004147">
    <property type="entry name" value="ABC1_dom"/>
</dbReference>
<evidence type="ECO:0000313" key="5">
    <source>
        <dbReference type="Proteomes" id="UP000024329"/>
    </source>
</evidence>
<sequence length="501" mass="54339">MLKSLMVAARDRDRLAEVTGVLARYGLDTAIDRLGLGGKDALSGEAAALPARTRLALEELGPTFVKLGQILATRSDLLPPDWITELERLHSQAATLPFEMVRPTIEEALGEPVGKAFAAFDPEPLAAASMAQVHRAHLHDGRAIVLKVRRPGIRPRMEADLRLIAQFAAVLERASAEIRRFAPTALVQQLASAILEELDFTNEARNADRLRADLAGNAQVVIPRIHWEWTSETLLAMDYIEGVAPRSAEALVQADIDPHAIASLGAQVVLDMVLLTGRFHADPHPGNLLCLPGNRLALLDLGLIGHVSPRRREELLRFVQAINIGDPQALAETLALWSAGESPPRERLLLAAEQLVARHGGTRLVLATLVNDFFALMRQERLTVPPDLLLIFKALVTIDGVLANIAPGFDLTLALRQAAGRIVASRLDPAAWTPVLQGLLLEITRIGQDGPRLLRLIIERLEREQFIPPQRGGTEIAAAGRWIAGAIVAGSLILATALALF</sequence>
<reference evidence="4 5" key="1">
    <citation type="submission" date="2014-03" db="EMBL/GenBank/DDBJ databases">
        <title>Whole genome sequence of Novosphingobium resinovorum KF1.</title>
        <authorList>
            <person name="Gan H.M."/>
            <person name="Gan H.Y."/>
            <person name="Chew T.H."/>
            <person name="Savka M.A."/>
        </authorList>
    </citation>
    <scope>NUCLEOTIDE SEQUENCE [LARGE SCALE GENOMIC DNA]</scope>
    <source>
        <strain evidence="4 5">KF1</strain>
    </source>
</reference>
<keyword evidence="2" id="KW-1133">Transmembrane helix</keyword>
<accession>A0A031JPL2</accession>
<dbReference type="InterPro" id="IPR011009">
    <property type="entry name" value="Kinase-like_dom_sf"/>
</dbReference>
<comment type="caution">
    <text evidence="4">The sequence shown here is derived from an EMBL/GenBank/DDBJ whole genome shotgun (WGS) entry which is preliminary data.</text>
</comment>
<keyword evidence="2" id="KW-0472">Membrane</keyword>
<dbReference type="GO" id="GO:0016491">
    <property type="term" value="F:oxidoreductase activity"/>
    <property type="evidence" value="ECO:0007669"/>
    <property type="project" value="UniProtKB-KW"/>
</dbReference>
<evidence type="ECO:0000259" key="3">
    <source>
        <dbReference type="Pfam" id="PF03109"/>
    </source>
</evidence>
<dbReference type="Proteomes" id="UP000024329">
    <property type="component" value="Unassembled WGS sequence"/>
</dbReference>
<dbReference type="EMBL" id="JFYZ01000034">
    <property type="protein sequence ID" value="EZP77095.1"/>
    <property type="molecule type" value="Genomic_DNA"/>
</dbReference>
<dbReference type="SUPFAM" id="SSF56112">
    <property type="entry name" value="Protein kinase-like (PK-like)"/>
    <property type="match status" value="1"/>
</dbReference>
<dbReference type="Pfam" id="PF03109">
    <property type="entry name" value="ABC1"/>
    <property type="match status" value="1"/>
</dbReference>
<name>A0A031JPL2_9SPHN</name>
<proteinExistence type="inferred from homology"/>
<evidence type="ECO:0000313" key="4">
    <source>
        <dbReference type="EMBL" id="EZP77095.1"/>
    </source>
</evidence>
<dbReference type="PATRIC" id="fig|158500.4.peg.4491"/>
<comment type="similarity">
    <text evidence="1">Belongs to the protein kinase superfamily. ADCK protein kinase family.</text>
</comment>
<protein>
    <submittedName>
        <fullName evidence="4">2-octaprenylphenol hydroxylase</fullName>
        <ecNumber evidence="4">1.14.13.-</ecNumber>
    </submittedName>
</protein>
<evidence type="ECO:0000256" key="1">
    <source>
        <dbReference type="ARBA" id="ARBA00009670"/>
    </source>
</evidence>
<dbReference type="CDD" id="cd05121">
    <property type="entry name" value="ABC1_ADCK3-like"/>
    <property type="match status" value="1"/>
</dbReference>
<keyword evidence="2" id="KW-0812">Transmembrane</keyword>
<evidence type="ECO:0000256" key="2">
    <source>
        <dbReference type="SAM" id="Phobius"/>
    </source>
</evidence>
<organism evidence="4 5">
    <name type="scientific">Novosphingobium resinovorum</name>
    <dbReference type="NCBI Taxonomy" id="158500"/>
    <lineage>
        <taxon>Bacteria</taxon>
        <taxon>Pseudomonadati</taxon>
        <taxon>Pseudomonadota</taxon>
        <taxon>Alphaproteobacteria</taxon>
        <taxon>Sphingomonadales</taxon>
        <taxon>Sphingomonadaceae</taxon>
        <taxon>Novosphingobium</taxon>
    </lineage>
</organism>